<evidence type="ECO:0000256" key="4">
    <source>
        <dbReference type="ARBA" id="ARBA00023125"/>
    </source>
</evidence>
<dbReference type="InterPro" id="IPR003316">
    <property type="entry name" value="E2F_WHTH_DNA-bd_dom"/>
</dbReference>
<dbReference type="GeneID" id="108006100"/>
<dbReference type="InterPro" id="IPR037241">
    <property type="entry name" value="E2F-DP_heterodim"/>
</dbReference>
<dbReference type="SUPFAM" id="SSF144074">
    <property type="entry name" value="E2F-DP heterodimerization region"/>
    <property type="match status" value="1"/>
</dbReference>
<dbReference type="Gene3D" id="6.10.250.540">
    <property type="match status" value="1"/>
</dbReference>
<protein>
    <submittedName>
        <fullName evidence="11">Transcription factor E2F2</fullName>
    </submittedName>
</protein>
<evidence type="ECO:0000256" key="3">
    <source>
        <dbReference type="ARBA" id="ARBA00023015"/>
    </source>
</evidence>
<feature type="compositionally biased region" description="Polar residues" evidence="8">
    <location>
        <begin position="283"/>
        <end position="293"/>
    </location>
</feature>
<gene>
    <name evidence="11" type="primary">E2f2</name>
</gene>
<proteinExistence type="inferred from homology"/>
<dbReference type="SMART" id="SM01372">
    <property type="entry name" value="E2F_TDP"/>
    <property type="match status" value="1"/>
</dbReference>
<keyword evidence="5 7" id="KW-0804">Transcription</keyword>
<feature type="compositionally biased region" description="Low complexity" evidence="8">
    <location>
        <begin position="15"/>
        <end position="32"/>
    </location>
</feature>
<keyword evidence="6 7" id="KW-0539">Nucleus</keyword>
<feature type="compositionally biased region" description="Low complexity" evidence="8">
    <location>
        <begin position="64"/>
        <end position="79"/>
    </location>
</feature>
<evidence type="ECO:0000313" key="11">
    <source>
        <dbReference type="RefSeq" id="XP_016925037.2"/>
    </source>
</evidence>
<evidence type="ECO:0000256" key="7">
    <source>
        <dbReference type="RuleBase" id="RU003796"/>
    </source>
</evidence>
<dbReference type="FunFam" id="1.10.10.10:FF:000458">
    <property type="entry name" value="E2F-like (Mammalian transcription factor)"/>
    <property type="match status" value="1"/>
</dbReference>
<reference evidence="11" key="2">
    <citation type="submission" date="2025-08" db="UniProtKB">
        <authorList>
            <consortium name="RefSeq"/>
        </authorList>
    </citation>
    <scope>IDENTIFICATION</scope>
</reference>
<evidence type="ECO:0000259" key="9">
    <source>
        <dbReference type="SMART" id="SM01372"/>
    </source>
</evidence>
<keyword evidence="4 7" id="KW-0238">DNA-binding</keyword>
<evidence type="ECO:0000256" key="5">
    <source>
        <dbReference type="ARBA" id="ARBA00023163"/>
    </source>
</evidence>
<dbReference type="AlphaFoldDB" id="A0AB39YZN4"/>
<dbReference type="SUPFAM" id="SSF46785">
    <property type="entry name" value="Winged helix' DNA-binding domain"/>
    <property type="match status" value="1"/>
</dbReference>
<keyword evidence="3 7" id="KW-0805">Transcription regulation</keyword>
<dbReference type="GO" id="GO:0000981">
    <property type="term" value="F:DNA-binding transcription factor activity, RNA polymerase II-specific"/>
    <property type="evidence" value="ECO:0007669"/>
    <property type="project" value="TreeGrafter"/>
</dbReference>
<reference evidence="10" key="1">
    <citation type="submission" date="2025-05" db="UniProtKB">
        <authorList>
            <consortium name="RefSeq"/>
        </authorList>
    </citation>
    <scope>NUCLEOTIDE SEQUENCE [LARGE SCALE GENOMIC DNA]</scope>
</reference>
<evidence type="ECO:0000256" key="2">
    <source>
        <dbReference type="ARBA" id="ARBA00010940"/>
    </source>
</evidence>
<dbReference type="GO" id="GO:0090575">
    <property type="term" value="C:RNA polymerase II transcription regulator complex"/>
    <property type="evidence" value="ECO:0007669"/>
    <property type="project" value="TreeGrafter"/>
</dbReference>
<organism evidence="10 11">
    <name type="scientific">Drosophila suzukii</name>
    <name type="common">Spotted-wing drosophila fruit fly</name>
    <dbReference type="NCBI Taxonomy" id="28584"/>
    <lineage>
        <taxon>Eukaryota</taxon>
        <taxon>Metazoa</taxon>
        <taxon>Ecdysozoa</taxon>
        <taxon>Arthropoda</taxon>
        <taxon>Hexapoda</taxon>
        <taxon>Insecta</taxon>
        <taxon>Pterygota</taxon>
        <taxon>Neoptera</taxon>
        <taxon>Endopterygota</taxon>
        <taxon>Diptera</taxon>
        <taxon>Brachycera</taxon>
        <taxon>Muscomorpha</taxon>
        <taxon>Ephydroidea</taxon>
        <taxon>Drosophilidae</taxon>
        <taxon>Drosophila</taxon>
        <taxon>Sophophora</taxon>
    </lineage>
</organism>
<feature type="domain" description="E2F/DP family winged-helix DNA-binding" evidence="9">
    <location>
        <begin position="79"/>
        <end position="144"/>
    </location>
</feature>
<dbReference type="Pfam" id="PF02319">
    <property type="entry name" value="WHD_E2F_TDP"/>
    <property type="match status" value="1"/>
</dbReference>
<feature type="compositionally biased region" description="Polar residues" evidence="8">
    <location>
        <begin position="41"/>
        <end position="55"/>
    </location>
</feature>
<name>A0AB39YZN4_DROSZ</name>
<evidence type="ECO:0000256" key="6">
    <source>
        <dbReference type="ARBA" id="ARBA00023242"/>
    </source>
</evidence>
<accession>A0AB39YZN4</accession>
<dbReference type="InterPro" id="IPR015633">
    <property type="entry name" value="E2F"/>
</dbReference>
<evidence type="ECO:0000256" key="8">
    <source>
        <dbReference type="SAM" id="MobiDB-lite"/>
    </source>
</evidence>
<evidence type="ECO:0000256" key="1">
    <source>
        <dbReference type="ARBA" id="ARBA00004123"/>
    </source>
</evidence>
<comment type="subcellular location">
    <subcellularLocation>
        <location evidence="1 7">Nucleus</location>
    </subcellularLocation>
</comment>
<feature type="region of interest" description="Disordered" evidence="8">
    <location>
        <begin position="250"/>
        <end position="294"/>
    </location>
</feature>
<keyword evidence="10" id="KW-1185">Reference proteome</keyword>
<comment type="similarity">
    <text evidence="2 7">Belongs to the E2F/DP family.</text>
</comment>
<dbReference type="GO" id="GO:0000978">
    <property type="term" value="F:RNA polymerase II cis-regulatory region sequence-specific DNA binding"/>
    <property type="evidence" value="ECO:0007669"/>
    <property type="project" value="InterPro"/>
</dbReference>
<evidence type="ECO:0000313" key="10">
    <source>
        <dbReference type="Proteomes" id="UP001652628"/>
    </source>
</evidence>
<dbReference type="Gene3D" id="1.10.10.10">
    <property type="entry name" value="Winged helix-like DNA-binding domain superfamily/Winged helix DNA-binding domain"/>
    <property type="match status" value="1"/>
</dbReference>
<dbReference type="InterPro" id="IPR036390">
    <property type="entry name" value="WH_DNA-bd_sf"/>
</dbReference>
<sequence length="376" mass="42049">MYKRKTASIVKREGSSAAGTSSAMKMMMMGAGNVDSDESQAHSQTYEPVSISMDTSPDPPTPIKSPSQSQSQSQPGQQRSVGSLVLLTQKFVELMKANGGSIDLKAATKILDVQKRRIYDITNVLEGIGLIDKGRHCSLVRWRGGGFNNAKDQEDYDMARSRTNHLKMLEDDLDKQLEYAQRNLRYVMQDPSNRSYAYVTRDDLLDIFGDDSVFTIPNYDEEVDIKRNHYELAVSLDNGSTIDIRLVTNQGKSTTNPHDADGFFDYRRLDTPSPSTSSHSSEDGNTPAGTGNVITDEHGYSCNPEMKDEMKILENELTAKIIFQNYLSGHSLRRFYPDDPNLENPPLVQLNPPQEDFNFALKSDEGICELFDVQCS</sequence>
<dbReference type="InterPro" id="IPR036388">
    <property type="entry name" value="WH-like_DNA-bd_sf"/>
</dbReference>
<dbReference type="CTD" id="1870"/>
<dbReference type="PANTHER" id="PTHR12081:SF18">
    <property type="entry name" value="TRANSCRIPTION FACTOR E2F2-RELATED"/>
    <property type="match status" value="1"/>
</dbReference>
<feature type="compositionally biased region" description="Basic and acidic residues" evidence="8">
    <location>
        <begin position="258"/>
        <end position="270"/>
    </location>
</feature>
<dbReference type="RefSeq" id="XP_016925037.2">
    <property type="nucleotide sequence ID" value="XM_017069548.4"/>
</dbReference>
<feature type="region of interest" description="Disordered" evidence="8">
    <location>
        <begin position="1"/>
        <end position="79"/>
    </location>
</feature>
<dbReference type="Proteomes" id="UP001652628">
    <property type="component" value="Chromosome 2L"/>
</dbReference>
<dbReference type="PANTHER" id="PTHR12081">
    <property type="entry name" value="TRANSCRIPTION FACTOR E2F"/>
    <property type="match status" value="1"/>
</dbReference>